<comment type="similarity">
    <text evidence="1">Belongs to the glycosyl hydrolase 16 family.</text>
</comment>
<gene>
    <name evidence="3" type="ORF">ASU33_20400</name>
</gene>
<comment type="caution">
    <text evidence="3">The sequence shown here is derived from an EMBL/GenBank/DDBJ whole genome shotgun (WGS) entry which is preliminary data.</text>
</comment>
<reference evidence="3 4" key="1">
    <citation type="submission" date="2015-11" db="EMBL/GenBank/DDBJ databases">
        <title>Solirubrum puertoriconensis gen. nov. an environmental bacteria isolated in Puerto Rico.</title>
        <authorList>
            <person name="Cuebas-Irizarry M.F."/>
            <person name="Montalvo-Rodriguez R."/>
        </authorList>
    </citation>
    <scope>NUCLEOTIDE SEQUENCE [LARGE SCALE GENOMIC DNA]</scope>
    <source>
        <strain evidence="3 4">MC1A</strain>
    </source>
</reference>
<keyword evidence="4" id="KW-1185">Reference proteome</keyword>
<organism evidence="3 4">
    <name type="scientific">Solirubrum puertoriconensis</name>
    <dbReference type="NCBI Taxonomy" id="1751427"/>
    <lineage>
        <taxon>Bacteria</taxon>
        <taxon>Pseudomonadati</taxon>
        <taxon>Bacteroidota</taxon>
        <taxon>Cytophagia</taxon>
        <taxon>Cytophagales</taxon>
    </lineage>
</organism>
<evidence type="ECO:0000259" key="2">
    <source>
        <dbReference type="PROSITE" id="PS51762"/>
    </source>
</evidence>
<dbReference type="PANTHER" id="PTHR10963">
    <property type="entry name" value="GLYCOSYL HYDROLASE-RELATED"/>
    <property type="match status" value="1"/>
</dbReference>
<dbReference type="OrthoDB" id="9776255at2"/>
<dbReference type="GO" id="GO:0005975">
    <property type="term" value="P:carbohydrate metabolic process"/>
    <property type="evidence" value="ECO:0007669"/>
    <property type="project" value="InterPro"/>
</dbReference>
<feature type="domain" description="GH16" evidence="2">
    <location>
        <begin position="42"/>
        <end position="290"/>
    </location>
</feature>
<dbReference type="PANTHER" id="PTHR10963:SF55">
    <property type="entry name" value="GLYCOSIDE HYDROLASE FAMILY 16 PROTEIN"/>
    <property type="match status" value="1"/>
</dbReference>
<dbReference type="InterPro" id="IPR050546">
    <property type="entry name" value="Glycosyl_Hydrlase_16"/>
</dbReference>
<dbReference type="SUPFAM" id="SSF49899">
    <property type="entry name" value="Concanavalin A-like lectins/glucanases"/>
    <property type="match status" value="1"/>
</dbReference>
<keyword evidence="3" id="KW-0378">Hydrolase</keyword>
<evidence type="ECO:0000313" key="3">
    <source>
        <dbReference type="EMBL" id="KUG09175.1"/>
    </source>
</evidence>
<dbReference type="InterPro" id="IPR013320">
    <property type="entry name" value="ConA-like_dom_sf"/>
</dbReference>
<proteinExistence type="inferred from homology"/>
<dbReference type="Gene3D" id="2.60.120.200">
    <property type="match status" value="1"/>
</dbReference>
<protein>
    <submittedName>
        <fullName evidence="3">Glycoside hydrolase</fullName>
    </submittedName>
</protein>
<dbReference type="GO" id="GO:0004553">
    <property type="term" value="F:hydrolase activity, hydrolyzing O-glycosyl compounds"/>
    <property type="evidence" value="ECO:0007669"/>
    <property type="project" value="InterPro"/>
</dbReference>
<dbReference type="Pfam" id="PF00722">
    <property type="entry name" value="Glyco_hydro_16"/>
    <property type="match status" value="1"/>
</dbReference>
<dbReference type="PROSITE" id="PS51762">
    <property type="entry name" value="GH16_2"/>
    <property type="match status" value="1"/>
</dbReference>
<dbReference type="AlphaFoldDB" id="A0A9X0HNA1"/>
<evidence type="ECO:0000313" key="4">
    <source>
        <dbReference type="Proteomes" id="UP000054223"/>
    </source>
</evidence>
<dbReference type="InterPro" id="IPR000757">
    <property type="entry name" value="Beta-glucanase-like"/>
</dbReference>
<name>A0A9X0HNA1_SOLP1</name>
<sequence>MNAITSWFTLLLLGGLLPLPGLFFRPDGAALPARPTRAAPRYSFRELIWRDEFNYAGLPDSSKWGYDVGGHGWGNQELQYYTKARRENARVENGQLIIEARREAWTPNNPYTAARLVSKAAGGGSLTYGRVEVRAQLPAARGTWPAIWMLPDEWKYGDKSWPDNGEIDIMEYVGYRPGVVQASTHCRQYYFRTNNQKTDSVAVPTATTAFHVYAVEWTPETITAFVDNRAYFTSRNEHAGWRAWPWDHPFHLLLNVAVGGEWGGRHGIAAEAFPQQLRVDYVRFYRLRTR</sequence>
<dbReference type="EMBL" id="LNAL01000005">
    <property type="protein sequence ID" value="KUG09175.1"/>
    <property type="molecule type" value="Genomic_DNA"/>
</dbReference>
<dbReference type="Proteomes" id="UP000054223">
    <property type="component" value="Unassembled WGS sequence"/>
</dbReference>
<accession>A0A9X0HNA1</accession>
<dbReference type="CDD" id="cd08023">
    <property type="entry name" value="GH16_laminarinase_like"/>
    <property type="match status" value="1"/>
</dbReference>
<dbReference type="RefSeq" id="WP_059068747.1">
    <property type="nucleotide sequence ID" value="NZ_LNAL01000005.1"/>
</dbReference>
<evidence type="ECO:0000256" key="1">
    <source>
        <dbReference type="ARBA" id="ARBA00006865"/>
    </source>
</evidence>